<dbReference type="PANTHER" id="PTHR38693:SF1">
    <property type="entry name" value="UBIQUINONE BIOSYNTHESIS ACCESSORY FACTOR UBIJ"/>
    <property type="match status" value="1"/>
</dbReference>
<proteinExistence type="inferred from homology"/>
<reference evidence="3 4" key="1">
    <citation type="submission" date="2017-02" db="EMBL/GenBank/DDBJ databases">
        <title>Genomic diversity within the haloalkaliphilic genus Thioalkalivibrio.</title>
        <authorList>
            <person name="Ahn A.-C."/>
            <person name="Meier-Kolthoff J."/>
            <person name="Overmars L."/>
            <person name="Richter M."/>
            <person name="Woyke T."/>
            <person name="Sorokin D.Y."/>
            <person name="Muyzer G."/>
        </authorList>
    </citation>
    <scope>NUCLEOTIDE SEQUENCE [LARGE SCALE GENOMIC DNA]</scope>
    <source>
        <strain evidence="3 4">ALJD</strain>
    </source>
</reference>
<dbReference type="InterPro" id="IPR003033">
    <property type="entry name" value="SCP2_sterol-bd_dom"/>
</dbReference>
<dbReference type="InterPro" id="IPR016830">
    <property type="entry name" value="UbiT"/>
</dbReference>
<dbReference type="GO" id="GO:0006744">
    <property type="term" value="P:ubiquinone biosynthetic process"/>
    <property type="evidence" value="ECO:0007669"/>
    <property type="project" value="UniProtKB-UniRule"/>
</dbReference>
<comment type="caution">
    <text evidence="3">The sequence shown here is derived from an EMBL/GenBank/DDBJ whole genome shotgun (WGS) entry which is preliminary data.</text>
</comment>
<keyword evidence="4" id="KW-1185">Reference proteome</keyword>
<comment type="similarity">
    <text evidence="1">Belongs to the UbiT family.</text>
</comment>
<dbReference type="Proteomes" id="UP000189462">
    <property type="component" value="Unassembled WGS sequence"/>
</dbReference>
<keyword evidence="1" id="KW-0831">Ubiquinone biosynthesis</keyword>
<evidence type="ECO:0000259" key="2">
    <source>
        <dbReference type="Pfam" id="PF02036"/>
    </source>
</evidence>
<dbReference type="EMBL" id="MVBK01000059">
    <property type="protein sequence ID" value="OOG23708.1"/>
    <property type="molecule type" value="Genomic_DNA"/>
</dbReference>
<sequence>MQLTLAPSRTTLLAPLGLALRTAPNAAHEAVFTAMVNHLLKGQPLADELDPLDGKRIRLSVSDTGSEITFLVRGRRLTPCRTRGADDWDVRIRGALEDFWRLAARIEDPDTLFFHRRLDLEGETEAGLYLKNLLDAMEFDWQAHVRAVLGTGPGNLVIGVVRRAGLDRIQTSDIRR</sequence>
<dbReference type="OrthoDB" id="5292463at2"/>
<protein>
    <recommendedName>
        <fullName evidence="1">Ubiquinone biosynthesis accessory factor UbiT</fullName>
    </recommendedName>
</protein>
<dbReference type="SUPFAM" id="SSF55718">
    <property type="entry name" value="SCP-like"/>
    <property type="match status" value="1"/>
</dbReference>
<comment type="pathway">
    <text evidence="1">Cofactor biosynthesis; ubiquinone biosynthesis.</text>
</comment>
<evidence type="ECO:0000313" key="3">
    <source>
        <dbReference type="EMBL" id="OOG23708.1"/>
    </source>
</evidence>
<gene>
    <name evidence="1" type="primary">ubiT</name>
    <name evidence="3" type="ORF">B1C78_10515</name>
</gene>
<accession>A0A1V3NFR1</accession>
<dbReference type="STRING" id="108003.B1C78_10515"/>
<dbReference type="InterPro" id="IPR036527">
    <property type="entry name" value="SCP2_sterol-bd_dom_sf"/>
</dbReference>
<feature type="domain" description="SCP2" evidence="2">
    <location>
        <begin position="37"/>
        <end position="135"/>
    </location>
</feature>
<comment type="function">
    <text evidence="1">Required for O(2)-independent ubiquinone (coenzyme Q) biosynthesis. Likely functions as an accessory factor.</text>
</comment>
<dbReference type="InterPro" id="IPR038989">
    <property type="entry name" value="UbiJ"/>
</dbReference>
<dbReference type="RefSeq" id="WP_077279107.1">
    <property type="nucleotide sequence ID" value="NZ_MVBK01000059.1"/>
</dbReference>
<dbReference type="UniPathway" id="UPA00232"/>
<name>A0A1V3NFR1_9GAMM</name>
<dbReference type="Pfam" id="PF02036">
    <property type="entry name" value="SCP2"/>
    <property type="match status" value="1"/>
</dbReference>
<dbReference type="HAMAP" id="MF_02231">
    <property type="entry name" value="UbiT"/>
    <property type="match status" value="1"/>
</dbReference>
<evidence type="ECO:0000256" key="1">
    <source>
        <dbReference type="HAMAP-Rule" id="MF_02231"/>
    </source>
</evidence>
<evidence type="ECO:0000313" key="4">
    <source>
        <dbReference type="Proteomes" id="UP000189462"/>
    </source>
</evidence>
<organism evidence="3 4">
    <name type="scientific">Thioalkalivibrio denitrificans</name>
    <dbReference type="NCBI Taxonomy" id="108003"/>
    <lineage>
        <taxon>Bacteria</taxon>
        <taxon>Pseudomonadati</taxon>
        <taxon>Pseudomonadota</taxon>
        <taxon>Gammaproteobacteria</taxon>
        <taxon>Chromatiales</taxon>
        <taxon>Ectothiorhodospiraceae</taxon>
        <taxon>Thioalkalivibrio</taxon>
    </lineage>
</organism>
<dbReference type="PANTHER" id="PTHR38693">
    <property type="entry name" value="UBIQUINONE BIOSYNTHESIS PROTEIN UBIJ"/>
    <property type="match status" value="1"/>
</dbReference>
<dbReference type="AlphaFoldDB" id="A0A1V3NFR1"/>